<dbReference type="EMBL" id="AP023343">
    <property type="protein sequence ID" value="BCI85450.1"/>
    <property type="molecule type" value="Genomic_DNA"/>
</dbReference>
<organism evidence="1 2">
    <name type="scientific">Mycobacterium kansasii</name>
    <dbReference type="NCBI Taxonomy" id="1768"/>
    <lineage>
        <taxon>Bacteria</taxon>
        <taxon>Bacillati</taxon>
        <taxon>Actinomycetota</taxon>
        <taxon>Actinomycetes</taxon>
        <taxon>Mycobacteriales</taxon>
        <taxon>Mycobacteriaceae</taxon>
        <taxon>Mycobacterium</taxon>
    </lineage>
</organism>
<gene>
    <name evidence="1" type="ORF">NIIDMKKI_06560</name>
</gene>
<evidence type="ECO:0000313" key="1">
    <source>
        <dbReference type="EMBL" id="BCI85450.1"/>
    </source>
</evidence>
<reference evidence="1 2" key="1">
    <citation type="submission" date="2020-07" db="EMBL/GenBank/DDBJ databases">
        <title>Mycobacterium kansasii (former subtype) with zoonotic potential isolated from diseased indoor pet cat, Japan.</title>
        <authorList>
            <person name="Fukano H."/>
            <person name="Terazono T."/>
            <person name="Hoshino Y."/>
        </authorList>
    </citation>
    <scope>NUCLEOTIDE SEQUENCE [LARGE SCALE GENOMIC DNA]</scope>
    <source>
        <strain evidence="1 2">Kuro-I</strain>
    </source>
</reference>
<protein>
    <submittedName>
        <fullName evidence="1">Uncharacterized protein</fullName>
    </submittedName>
</protein>
<accession>A0A7G1I348</accession>
<keyword evidence="2" id="KW-1185">Reference proteome</keyword>
<sequence length="68" mass="7678">MGSDGTRRRPDPVADRFVRYGNRDNTVSASLKNQAIVVETSAYRDFETFATSCYGSPTPARRFRRSSE</sequence>
<dbReference type="Proteomes" id="UP000516380">
    <property type="component" value="Chromosome"/>
</dbReference>
<dbReference type="AlphaFoldDB" id="A0A7G1I348"/>
<evidence type="ECO:0000313" key="2">
    <source>
        <dbReference type="Proteomes" id="UP000516380"/>
    </source>
</evidence>
<proteinExistence type="predicted"/>
<name>A0A7G1I348_MYCKA</name>